<accession>A0A195EYP5</accession>
<evidence type="ECO:0000313" key="2">
    <source>
        <dbReference type="Proteomes" id="UP000078541"/>
    </source>
</evidence>
<dbReference type="Proteomes" id="UP000078541">
    <property type="component" value="Unassembled WGS sequence"/>
</dbReference>
<name>A0A195EYP5_9HYME</name>
<dbReference type="AlphaFoldDB" id="A0A195EYP5"/>
<proteinExistence type="predicted"/>
<dbReference type="EMBL" id="KQ981905">
    <property type="protein sequence ID" value="KYN33415.1"/>
    <property type="molecule type" value="Genomic_DNA"/>
</dbReference>
<gene>
    <name evidence="1" type="ORF">ALC56_12127</name>
</gene>
<keyword evidence="2" id="KW-1185">Reference proteome</keyword>
<sequence>FRGHIGHFFNRVRNEVMICGPLGHGSGNIWLGTGHQGETGAGERMLGEASYVGQTGRQLKTRITEHRNHIRYNTSVRSVITELQDDRDFQWDNVKILNEEPCYKKRLISEMLNIKKQKNSLNLQT</sequence>
<evidence type="ECO:0000313" key="1">
    <source>
        <dbReference type="EMBL" id="KYN33415.1"/>
    </source>
</evidence>
<evidence type="ECO:0008006" key="3">
    <source>
        <dbReference type="Google" id="ProtNLM"/>
    </source>
</evidence>
<protein>
    <recommendedName>
        <fullName evidence="3">GIY-YIG domain-containing protein</fullName>
    </recommendedName>
</protein>
<feature type="non-terminal residue" evidence="1">
    <location>
        <position position="1"/>
    </location>
</feature>
<organism evidence="1 2">
    <name type="scientific">Trachymyrmex septentrionalis</name>
    <dbReference type="NCBI Taxonomy" id="34720"/>
    <lineage>
        <taxon>Eukaryota</taxon>
        <taxon>Metazoa</taxon>
        <taxon>Ecdysozoa</taxon>
        <taxon>Arthropoda</taxon>
        <taxon>Hexapoda</taxon>
        <taxon>Insecta</taxon>
        <taxon>Pterygota</taxon>
        <taxon>Neoptera</taxon>
        <taxon>Endopterygota</taxon>
        <taxon>Hymenoptera</taxon>
        <taxon>Apocrita</taxon>
        <taxon>Aculeata</taxon>
        <taxon>Formicoidea</taxon>
        <taxon>Formicidae</taxon>
        <taxon>Myrmicinae</taxon>
        <taxon>Trachymyrmex</taxon>
    </lineage>
</organism>
<reference evidence="1 2" key="1">
    <citation type="submission" date="2016-03" db="EMBL/GenBank/DDBJ databases">
        <title>Trachymyrmex septentrionalis WGS genome.</title>
        <authorList>
            <person name="Nygaard S."/>
            <person name="Hu H."/>
            <person name="Boomsma J."/>
            <person name="Zhang G."/>
        </authorList>
    </citation>
    <scope>NUCLEOTIDE SEQUENCE [LARGE SCALE GENOMIC DNA]</scope>
    <source>
        <strain evidence="1">Tsep2-gDNA-1</strain>
        <tissue evidence="1">Whole body</tissue>
    </source>
</reference>